<evidence type="ECO:0000313" key="2">
    <source>
        <dbReference type="Proteomes" id="UP000016608"/>
    </source>
</evidence>
<dbReference type="EMBL" id="AWVJ01000223">
    <property type="protein sequence ID" value="ERK40630.1"/>
    <property type="molecule type" value="Genomic_DNA"/>
</dbReference>
<sequence>ADDIIFVMSHAQIYIEQRMTRKLKSTETMLSAYMHVWHAVRRVNG</sequence>
<gene>
    <name evidence="1" type="ORF">HMPREF0373_03510</name>
</gene>
<comment type="caution">
    <text evidence="1">The sequence shown here is derived from an EMBL/GenBank/DDBJ whole genome shotgun (WGS) entry which is preliminary data.</text>
</comment>
<organism evidence="1 2">
    <name type="scientific">Eubacterium ramulus ATCC 29099</name>
    <dbReference type="NCBI Taxonomy" id="1256908"/>
    <lineage>
        <taxon>Bacteria</taxon>
        <taxon>Bacillati</taxon>
        <taxon>Bacillota</taxon>
        <taxon>Clostridia</taxon>
        <taxon>Eubacteriales</taxon>
        <taxon>Eubacteriaceae</taxon>
        <taxon>Eubacterium</taxon>
    </lineage>
</organism>
<proteinExistence type="predicted"/>
<keyword evidence="2" id="KW-1185">Reference proteome</keyword>
<reference evidence="1 2" key="1">
    <citation type="submission" date="2013-06" db="EMBL/GenBank/DDBJ databases">
        <authorList>
            <person name="Weinstock G."/>
            <person name="Sodergren E."/>
            <person name="Lobos E.A."/>
            <person name="Fulton L."/>
            <person name="Fulton R."/>
            <person name="Courtney L."/>
            <person name="Fronick C."/>
            <person name="O'Laughlin M."/>
            <person name="Godfrey J."/>
            <person name="Wilson R.M."/>
            <person name="Miner T."/>
            <person name="Farmer C."/>
            <person name="Delehaunty K."/>
            <person name="Cordes M."/>
            <person name="Minx P."/>
            <person name="Tomlinson C."/>
            <person name="Chen J."/>
            <person name="Wollam A."/>
            <person name="Pepin K.H."/>
            <person name="Bhonagiri V."/>
            <person name="Zhang X."/>
            <person name="Warren W."/>
            <person name="Mitreva M."/>
            <person name="Mardis E.R."/>
            <person name="Wilson R.K."/>
        </authorList>
    </citation>
    <scope>NUCLEOTIDE SEQUENCE [LARGE SCALE GENOMIC DNA]</scope>
    <source>
        <strain evidence="1 2">ATCC 29099</strain>
    </source>
</reference>
<accession>U2NRG9</accession>
<name>U2NRG9_EUBRA</name>
<dbReference type="HOGENOM" id="CLU_3209291_0_0_9"/>
<protein>
    <submittedName>
        <fullName evidence="1">Uncharacterized protein</fullName>
    </submittedName>
</protein>
<dbReference type="Proteomes" id="UP000016608">
    <property type="component" value="Unassembled WGS sequence"/>
</dbReference>
<feature type="non-terminal residue" evidence="1">
    <location>
        <position position="1"/>
    </location>
</feature>
<evidence type="ECO:0000313" key="1">
    <source>
        <dbReference type="EMBL" id="ERK40630.1"/>
    </source>
</evidence>
<dbReference type="AlphaFoldDB" id="U2NRG9"/>